<dbReference type="PRINTS" id="PR00778">
    <property type="entry name" value="HTHARSR"/>
</dbReference>
<evidence type="ECO:0000256" key="3">
    <source>
        <dbReference type="ARBA" id="ARBA00023163"/>
    </source>
</evidence>
<organism evidence="5 6">
    <name type="scientific">Thioclava arctica</name>
    <dbReference type="NCBI Taxonomy" id="3238301"/>
    <lineage>
        <taxon>Bacteria</taxon>
        <taxon>Pseudomonadati</taxon>
        <taxon>Pseudomonadota</taxon>
        <taxon>Alphaproteobacteria</taxon>
        <taxon>Rhodobacterales</taxon>
        <taxon>Paracoccaceae</taxon>
        <taxon>Thioclava</taxon>
    </lineage>
</organism>
<dbReference type="PROSITE" id="PS50987">
    <property type="entry name" value="HTH_ARSR_2"/>
    <property type="match status" value="1"/>
</dbReference>
<keyword evidence="2" id="KW-0238">DNA-binding</keyword>
<feature type="domain" description="HTH arsR-type" evidence="4">
    <location>
        <begin position="1"/>
        <end position="95"/>
    </location>
</feature>
<evidence type="ECO:0000259" key="4">
    <source>
        <dbReference type="PROSITE" id="PS50987"/>
    </source>
</evidence>
<proteinExistence type="predicted"/>
<dbReference type="EMBL" id="JBFRYC010000025">
    <property type="protein sequence ID" value="MEX1663706.1"/>
    <property type="molecule type" value="Genomic_DNA"/>
</dbReference>
<dbReference type="CDD" id="cd00090">
    <property type="entry name" value="HTH_ARSR"/>
    <property type="match status" value="1"/>
</dbReference>
<accession>A0ABV3TQ37</accession>
<dbReference type="Gene3D" id="1.10.10.10">
    <property type="entry name" value="Winged helix-like DNA-binding domain superfamily/Winged helix DNA-binding domain"/>
    <property type="match status" value="1"/>
</dbReference>
<keyword evidence="6" id="KW-1185">Reference proteome</keyword>
<dbReference type="InterPro" id="IPR011991">
    <property type="entry name" value="ArsR-like_HTH"/>
</dbReference>
<dbReference type="InterPro" id="IPR001845">
    <property type="entry name" value="HTH_ArsR_DNA-bd_dom"/>
</dbReference>
<dbReference type="Proteomes" id="UP001557465">
    <property type="component" value="Unassembled WGS sequence"/>
</dbReference>
<protein>
    <submittedName>
        <fullName evidence="5">ArsR/SmtB family transcription factor</fullName>
    </submittedName>
</protein>
<dbReference type="PANTHER" id="PTHR43132">
    <property type="entry name" value="ARSENICAL RESISTANCE OPERON REPRESSOR ARSR-RELATED"/>
    <property type="match status" value="1"/>
</dbReference>
<evidence type="ECO:0000256" key="2">
    <source>
        <dbReference type="ARBA" id="ARBA00023125"/>
    </source>
</evidence>
<name>A0ABV3TQ37_9RHOB</name>
<evidence type="ECO:0000256" key="1">
    <source>
        <dbReference type="ARBA" id="ARBA00023015"/>
    </source>
</evidence>
<gene>
    <name evidence="5" type="ORF">AB4874_19170</name>
</gene>
<dbReference type="SMART" id="SM00418">
    <property type="entry name" value="HTH_ARSR"/>
    <property type="match status" value="1"/>
</dbReference>
<dbReference type="SUPFAM" id="SSF46785">
    <property type="entry name" value="Winged helix' DNA-binding domain"/>
    <property type="match status" value="1"/>
</dbReference>
<evidence type="ECO:0000313" key="5">
    <source>
        <dbReference type="EMBL" id="MEX1663706.1"/>
    </source>
</evidence>
<dbReference type="Pfam" id="PF12840">
    <property type="entry name" value="HTH_20"/>
    <property type="match status" value="1"/>
</dbReference>
<keyword evidence="3" id="KW-0804">Transcription</keyword>
<reference evidence="5 6" key="1">
    <citation type="journal article" date="2011" name="Int. J. Syst. Evol. Microbiol.">
        <title>Zhongshania antarctica gen. nov., sp. nov. and Zhongshania guokunii sp. nov., gammaproteobacteria respectively isolated from coastal attached (fast) ice and surface seawater of the Antarctic.</title>
        <authorList>
            <person name="Li H.J."/>
            <person name="Zhang X.Y."/>
            <person name="Chen C.X."/>
            <person name="Zhang Y.J."/>
            <person name="Gao Z.M."/>
            <person name="Yu Y."/>
            <person name="Chen X.L."/>
            <person name="Chen B."/>
            <person name="Zhang Y.Z."/>
        </authorList>
    </citation>
    <scope>NUCLEOTIDE SEQUENCE [LARGE SCALE GENOMIC DNA]</scope>
    <source>
        <strain evidence="5 6">15-R06ZXC-3</strain>
    </source>
</reference>
<dbReference type="RefSeq" id="WP_368393206.1">
    <property type="nucleotide sequence ID" value="NZ_JBFRYC010000025.1"/>
</dbReference>
<keyword evidence="1" id="KW-0805">Transcription regulation</keyword>
<evidence type="ECO:0000313" key="6">
    <source>
        <dbReference type="Proteomes" id="UP001557465"/>
    </source>
</evidence>
<dbReference type="NCBIfam" id="NF033788">
    <property type="entry name" value="HTH_metalloreg"/>
    <property type="match status" value="1"/>
</dbReference>
<dbReference type="InterPro" id="IPR036388">
    <property type="entry name" value="WH-like_DNA-bd_sf"/>
</dbReference>
<dbReference type="PANTHER" id="PTHR43132:SF2">
    <property type="entry name" value="ARSENICAL RESISTANCE OPERON REPRESSOR ARSR-RELATED"/>
    <property type="match status" value="1"/>
</dbReference>
<sequence>MERNAALDAFAALAHETRLSVFRLLVKAGPEGVPALEIARRLEAKPSTLSGHLSSLKGAGLLTATRHQREIRYAANLASVNDLVMFLLSDCCGGDLAACADVISLRCGDG</sequence>
<comment type="caution">
    <text evidence="5">The sequence shown here is derived from an EMBL/GenBank/DDBJ whole genome shotgun (WGS) entry which is preliminary data.</text>
</comment>
<dbReference type="InterPro" id="IPR036390">
    <property type="entry name" value="WH_DNA-bd_sf"/>
</dbReference>
<dbReference type="InterPro" id="IPR051011">
    <property type="entry name" value="Metal_resp_trans_reg"/>
</dbReference>